<gene>
    <name evidence="1" type="ORF">CRU90_09310</name>
</gene>
<dbReference type="EMBL" id="PDJZ01000010">
    <property type="protein sequence ID" value="RXJ83577.1"/>
    <property type="molecule type" value="Genomic_DNA"/>
</dbReference>
<evidence type="ECO:0000313" key="1">
    <source>
        <dbReference type="EMBL" id="RXJ83577.1"/>
    </source>
</evidence>
<reference evidence="1 2" key="1">
    <citation type="submission" date="2017-10" db="EMBL/GenBank/DDBJ databases">
        <title>Genomics of the genus Arcobacter.</title>
        <authorList>
            <person name="Perez-Cataluna A."/>
            <person name="Figueras M.J."/>
        </authorList>
    </citation>
    <scope>NUCLEOTIDE SEQUENCE [LARGE SCALE GENOMIC DNA]</scope>
    <source>
        <strain evidence="1 2">F26</strain>
    </source>
</reference>
<sequence>MNKKQVKSYTLSEETITAIESYSKISGNSQSQSVENLILNGLENINSIKNLNNKITQEFKNFSYQNRKDIDRLISIIIGQTRSIGKIYGAVVTGSVRSGNIKQEELEDIFNSGIKKVMGEFKNNHENVGRKDYE</sequence>
<dbReference type="RefSeq" id="WP_128987017.1">
    <property type="nucleotide sequence ID" value="NZ_PDJZ01000010.1"/>
</dbReference>
<proteinExistence type="predicted"/>
<organism evidence="1 2">
    <name type="scientific">Arcobacter cloacae</name>
    <dbReference type="NCBI Taxonomy" id="1054034"/>
    <lineage>
        <taxon>Bacteria</taxon>
        <taxon>Pseudomonadati</taxon>
        <taxon>Campylobacterota</taxon>
        <taxon>Epsilonproteobacteria</taxon>
        <taxon>Campylobacterales</taxon>
        <taxon>Arcobacteraceae</taxon>
        <taxon>Arcobacter</taxon>
    </lineage>
</organism>
<dbReference type="AlphaFoldDB" id="A0A4Q0ZBD9"/>
<accession>A0A4Q0ZBD9</accession>
<protein>
    <submittedName>
        <fullName evidence="1">Uncharacterized protein</fullName>
    </submittedName>
</protein>
<name>A0A4Q0ZBD9_9BACT</name>
<dbReference type="Proteomes" id="UP000290870">
    <property type="component" value="Unassembled WGS sequence"/>
</dbReference>
<evidence type="ECO:0000313" key="2">
    <source>
        <dbReference type="Proteomes" id="UP000290870"/>
    </source>
</evidence>
<comment type="caution">
    <text evidence="1">The sequence shown here is derived from an EMBL/GenBank/DDBJ whole genome shotgun (WGS) entry which is preliminary data.</text>
</comment>